<organism evidence="1 2">
    <name type="scientific">Streptococcus oralis</name>
    <dbReference type="NCBI Taxonomy" id="1303"/>
    <lineage>
        <taxon>Bacteria</taxon>
        <taxon>Bacillati</taxon>
        <taxon>Bacillota</taxon>
        <taxon>Bacilli</taxon>
        <taxon>Lactobacillales</taxon>
        <taxon>Streptococcaceae</taxon>
        <taxon>Streptococcus</taxon>
    </lineage>
</organism>
<name>A0A139RNC1_STROR</name>
<dbReference type="RefSeq" id="WP_061865526.1">
    <property type="nucleotide sequence ID" value="NZ_KQ970795.1"/>
</dbReference>
<reference evidence="1 2" key="1">
    <citation type="submission" date="2016-01" db="EMBL/GenBank/DDBJ databases">
        <title>Highly variable Streptococcus oralis are common among viridans streptococci isolated from primates.</title>
        <authorList>
            <person name="Denapaite D."/>
            <person name="Rieger M."/>
            <person name="Koendgen S."/>
            <person name="Brueckner R."/>
            <person name="Ochigava I."/>
            <person name="Kappeler P."/>
            <person name="Maetz-Rensing K."/>
            <person name="Leendertz F."/>
            <person name="Hakenbeck R."/>
        </authorList>
    </citation>
    <scope>NUCLEOTIDE SEQUENCE [LARGE SCALE GENOMIC DNA]</scope>
    <source>
        <strain evidence="1 2">DD17</strain>
    </source>
</reference>
<gene>
    <name evidence="1" type="ORF">SORDD17_00562</name>
</gene>
<evidence type="ECO:0000313" key="2">
    <source>
        <dbReference type="Proteomes" id="UP000072989"/>
    </source>
</evidence>
<accession>A0A139RNC1</accession>
<proteinExistence type="predicted"/>
<protein>
    <submittedName>
        <fullName evidence="1">Uncharacterized protein</fullName>
    </submittedName>
</protein>
<dbReference type="EMBL" id="LQZE01000120">
    <property type="protein sequence ID" value="KXU16229.1"/>
    <property type="molecule type" value="Genomic_DNA"/>
</dbReference>
<dbReference type="PATRIC" id="fig|1303.87.peg.683"/>
<dbReference type="Proteomes" id="UP000072989">
    <property type="component" value="Unassembled WGS sequence"/>
</dbReference>
<comment type="caution">
    <text evidence="1">The sequence shown here is derived from an EMBL/GenBank/DDBJ whole genome shotgun (WGS) entry which is preliminary data.</text>
</comment>
<evidence type="ECO:0000313" key="1">
    <source>
        <dbReference type="EMBL" id="KXU16229.1"/>
    </source>
</evidence>
<dbReference type="AlphaFoldDB" id="A0A139RNC1"/>
<sequence>MWTKRIHYLTEVNELSDYLKKVNNFTDCIISSFSFYSEKQLLYLTIEGDETSSDFTNSSSPVWDLKCEGVSDFFMKDMGGLSKWWLHALYFEDNYLHFHLLDGYFSFKVTDFKLGIPYSSKTSIGNDIQSLHIDYLLREFKAGKNIDETSFSFESNPITEFRFIGYSENNPLPYWAGLCDLPNGARFRTADELFNAKIYDGKSLRERWSEVTLYSIYGSPLEEWLSFVDHSIETDVLEVEDEYILCINGVKLDGFIDDDLVCLSCHANQCYLDDYDEYFCPYCNIWMYKDFWDRDETNYYKKRPLEPELLWKPSKELNFCNVRFFPNDKEYVYYCPDESIEKYDWIEVPVGKKSHLKEAQVTEVFKRQANKPPFPLEKIKKVERKLSTINEKILETQNILLSEGVICDLSETNDVINSKQAYDILKTPIGNFWLELNGFPIKISIGSHYPNNDDEYYVEASYYIKPLNPDFEKFKSLTICSNIDLRSARLIDNLGGEHKDGYNWQVDNIDLGIVAHPYSYLEQEVSETPVGVPYYAEWIEKYKELYGFTVAWEYFVSDDDLSVWFNT</sequence>